<protein>
    <submittedName>
        <fullName evidence="2">Uncharacterized protein</fullName>
    </submittedName>
</protein>
<evidence type="ECO:0000313" key="2">
    <source>
        <dbReference type="EMBL" id="MDT0497517.1"/>
    </source>
</evidence>
<gene>
    <name evidence="2" type="ORF">RM530_09095</name>
</gene>
<sequence length="132" mass="14766">MHLHPTEGAIDDALMRIFRDDLIPTGGRLSLTTLQQEWAELPLRSDDLYQALERLTLAGRLSSECGSDGVYVTLTPDGMQRLRSVPGTPMEIWRRLRDSSNLAALDRRPRSPAGIAHNRRADDPHTPVNETP</sequence>
<organism evidence="2 3">
    <name type="scientific">Banduia mediterranea</name>
    <dbReference type="NCBI Taxonomy" id="3075609"/>
    <lineage>
        <taxon>Bacteria</taxon>
        <taxon>Pseudomonadati</taxon>
        <taxon>Pseudomonadota</taxon>
        <taxon>Gammaproteobacteria</taxon>
        <taxon>Nevskiales</taxon>
        <taxon>Algiphilaceae</taxon>
        <taxon>Banduia</taxon>
    </lineage>
</organism>
<keyword evidence="3" id="KW-1185">Reference proteome</keyword>
<dbReference type="Proteomes" id="UP001254608">
    <property type="component" value="Unassembled WGS sequence"/>
</dbReference>
<accession>A0ABU2WKC1</accession>
<evidence type="ECO:0000313" key="3">
    <source>
        <dbReference type="Proteomes" id="UP001254608"/>
    </source>
</evidence>
<comment type="caution">
    <text evidence="2">The sequence shown here is derived from an EMBL/GenBank/DDBJ whole genome shotgun (WGS) entry which is preliminary data.</text>
</comment>
<proteinExistence type="predicted"/>
<evidence type="ECO:0000256" key="1">
    <source>
        <dbReference type="SAM" id="MobiDB-lite"/>
    </source>
</evidence>
<feature type="region of interest" description="Disordered" evidence="1">
    <location>
        <begin position="103"/>
        <end position="132"/>
    </location>
</feature>
<dbReference type="RefSeq" id="WP_311364908.1">
    <property type="nucleotide sequence ID" value="NZ_JAVRIC010000010.1"/>
</dbReference>
<reference evidence="2 3" key="1">
    <citation type="submission" date="2023-09" db="EMBL/GenBank/DDBJ databases">
        <authorList>
            <person name="Rey-Velasco X."/>
        </authorList>
    </citation>
    <scope>NUCLEOTIDE SEQUENCE [LARGE SCALE GENOMIC DNA]</scope>
    <source>
        <strain evidence="2 3">W345</strain>
    </source>
</reference>
<dbReference type="EMBL" id="JAVRIC010000010">
    <property type="protein sequence ID" value="MDT0497517.1"/>
    <property type="molecule type" value="Genomic_DNA"/>
</dbReference>
<name>A0ABU2WKC1_9GAMM</name>